<comment type="caution">
    <text evidence="1">The sequence shown here is derived from an EMBL/GenBank/DDBJ whole genome shotgun (WGS) entry which is preliminary data.</text>
</comment>
<proteinExistence type="predicted"/>
<name>A0A0R1QSQ2_9LACO</name>
<dbReference type="PATRIC" id="fig|1423805.4.peg.2489"/>
<dbReference type="EMBL" id="AZFC01000030">
    <property type="protein sequence ID" value="KRL47278.1"/>
    <property type="molecule type" value="Genomic_DNA"/>
</dbReference>
<dbReference type="RefSeq" id="WP_056964861.1">
    <property type="nucleotide sequence ID" value="NZ_AZFC01000030.1"/>
</dbReference>
<gene>
    <name evidence="1" type="ORF">FD37_GL002417</name>
</gene>
<reference evidence="1 2" key="1">
    <citation type="journal article" date="2015" name="Genome Announc.">
        <title>Expanding the biotechnology potential of lactobacilli through comparative genomics of 213 strains and associated genera.</title>
        <authorList>
            <person name="Sun Z."/>
            <person name="Harris H.M."/>
            <person name="McCann A."/>
            <person name="Guo C."/>
            <person name="Argimon S."/>
            <person name="Zhang W."/>
            <person name="Yang X."/>
            <person name="Jeffery I.B."/>
            <person name="Cooney J.C."/>
            <person name="Kagawa T.F."/>
            <person name="Liu W."/>
            <person name="Song Y."/>
            <person name="Salvetti E."/>
            <person name="Wrobel A."/>
            <person name="Rasinkangas P."/>
            <person name="Parkhill J."/>
            <person name="Rea M.C."/>
            <person name="O'Sullivan O."/>
            <person name="Ritari J."/>
            <person name="Douillard F.P."/>
            <person name="Paul Ross R."/>
            <person name="Yang R."/>
            <person name="Briner A.E."/>
            <person name="Felis G.E."/>
            <person name="de Vos W.M."/>
            <person name="Barrangou R."/>
            <person name="Klaenhammer T.R."/>
            <person name="Caufield P.W."/>
            <person name="Cui Y."/>
            <person name="Zhang H."/>
            <person name="O'Toole P.W."/>
        </authorList>
    </citation>
    <scope>NUCLEOTIDE SEQUENCE [LARGE SCALE GENOMIC DNA]</scope>
    <source>
        <strain evidence="1 2">DSM 15429</strain>
    </source>
</reference>
<dbReference type="Proteomes" id="UP000051835">
    <property type="component" value="Unassembled WGS sequence"/>
</dbReference>
<evidence type="ECO:0000313" key="1">
    <source>
        <dbReference type="EMBL" id="KRL47278.1"/>
    </source>
</evidence>
<evidence type="ECO:0000313" key="2">
    <source>
        <dbReference type="Proteomes" id="UP000051835"/>
    </source>
</evidence>
<organism evidence="1 2">
    <name type="scientific">Levilactobacillus spicheri DSM 15429</name>
    <dbReference type="NCBI Taxonomy" id="1423805"/>
    <lineage>
        <taxon>Bacteria</taxon>
        <taxon>Bacillati</taxon>
        <taxon>Bacillota</taxon>
        <taxon>Bacilli</taxon>
        <taxon>Lactobacillales</taxon>
        <taxon>Lactobacillaceae</taxon>
        <taxon>Levilactobacillus</taxon>
    </lineage>
</organism>
<sequence>MNIDDLLKTMQAVLEADKDDDIVAQKFEEFGPQRLIVSFEKDGVHVDMPRSSAALPFMISDLFDEIAKAPDLWTGDRAALVALMSEFVNRYLIENSQNLVTEQEANARG</sequence>
<protein>
    <submittedName>
        <fullName evidence="1">Uncharacterized protein</fullName>
    </submittedName>
</protein>
<accession>A0A0R1QSQ2</accession>
<dbReference type="AlphaFoldDB" id="A0A0R1QSQ2"/>